<evidence type="ECO:0000313" key="5">
    <source>
        <dbReference type="EMBL" id="ATB40950.1"/>
    </source>
</evidence>
<dbReference type="EMBL" id="CP022098">
    <property type="protein sequence ID" value="ATB40950.1"/>
    <property type="molecule type" value="Genomic_DNA"/>
</dbReference>
<dbReference type="Pfam" id="PF01959">
    <property type="entry name" value="DHQS"/>
    <property type="match status" value="1"/>
</dbReference>
<keyword evidence="2" id="KW-0057">Aromatic amino acid biosynthesis</keyword>
<dbReference type="Pfam" id="PF26558">
    <property type="entry name" value="DHQS_2nd"/>
    <property type="match status" value="1"/>
</dbReference>
<dbReference type="PANTHER" id="PTHR33563">
    <property type="match status" value="1"/>
</dbReference>
<evidence type="ECO:0000259" key="4">
    <source>
        <dbReference type="Pfam" id="PF26558"/>
    </source>
</evidence>
<dbReference type="PANTHER" id="PTHR33563:SF1">
    <property type="entry name" value="3-DEHYDROQUINATE SYNTHASE"/>
    <property type="match status" value="1"/>
</dbReference>
<dbReference type="InterPro" id="IPR056179">
    <property type="entry name" value="DHQS_C"/>
</dbReference>
<dbReference type="GO" id="GO:0008652">
    <property type="term" value="P:amino acid biosynthetic process"/>
    <property type="evidence" value="ECO:0007669"/>
    <property type="project" value="UniProtKB-KW"/>
</dbReference>
<feature type="domain" description="3-dehydroquinate synthase N-terminal" evidence="3">
    <location>
        <begin position="124"/>
        <end position="226"/>
    </location>
</feature>
<evidence type="ECO:0000256" key="2">
    <source>
        <dbReference type="ARBA" id="ARBA00023141"/>
    </source>
</evidence>
<gene>
    <name evidence="5" type="ORF">CYFUS_006412</name>
</gene>
<dbReference type="GO" id="GO:0009073">
    <property type="term" value="P:aromatic amino acid family biosynthetic process"/>
    <property type="evidence" value="ECO:0007669"/>
    <property type="project" value="UniProtKB-KW"/>
</dbReference>
<feature type="domain" description="3-dehydroquinate synthase C-terminal" evidence="4">
    <location>
        <begin position="249"/>
        <end position="423"/>
    </location>
</feature>
<reference evidence="5 6" key="1">
    <citation type="submission" date="2017-06" db="EMBL/GenBank/DDBJ databases">
        <title>Sequencing and comparative analysis of myxobacterial genomes.</title>
        <authorList>
            <person name="Rupp O."/>
            <person name="Goesmann A."/>
            <person name="Sogaard-Andersen L."/>
        </authorList>
    </citation>
    <scope>NUCLEOTIDE SEQUENCE [LARGE SCALE GENOMIC DNA]</scope>
    <source>
        <strain evidence="5 6">DSM 52655</strain>
    </source>
</reference>
<evidence type="ECO:0000313" key="6">
    <source>
        <dbReference type="Proteomes" id="UP000217257"/>
    </source>
</evidence>
<dbReference type="InterPro" id="IPR030960">
    <property type="entry name" value="DHQS/DOIS_N"/>
</dbReference>
<keyword evidence="1" id="KW-0028">Amino-acid biosynthesis</keyword>
<dbReference type="InterPro" id="IPR002812">
    <property type="entry name" value="DHQS"/>
</dbReference>
<dbReference type="AlphaFoldDB" id="A0A250JBJ7"/>
<evidence type="ECO:0000259" key="3">
    <source>
        <dbReference type="Pfam" id="PF01959"/>
    </source>
</evidence>
<proteinExistence type="predicted"/>
<dbReference type="RefSeq" id="WP_095988740.1">
    <property type="nucleotide sequence ID" value="NZ_CP022098.1"/>
</dbReference>
<sequence>MTHELTNGYSSTRPEELAVLRKPIRLEAMSGNTTAGKQNQTQLWFDTKNFSAPQDHQGLFLRLGRFHYTGVLLYPRNLEALLPAVPGGLKTAVRLESLGELEALLAAGTHQEVLQRVQSPLIAVSADQDLLARAGEAGLSTCLYQYVDDGESLHRSIQQGFRHPFLMICFRDPTNIPLELVIASLQATGTTLIKEIANPTDIDDAIVTLGVMEVGADGVMFSPVEHELLEGFARRLAERGQEHVALEPATVTKSEPVGMGFRSCIDLATLFEPTEGMIVGSTSQGGVLCCPEVFFLPYMEKRPFRVNAGGVHSYVYNAANRTHYMSELNAGSAVMVVASDGSTRQAPVGRVKTELRPLRLIEARFASGETINVILQDDWHVRVFSPEAKPLNITELRPGDRILAHKAAPGRHVGIKIDENIKES</sequence>
<organism evidence="5 6">
    <name type="scientific">Cystobacter fuscus</name>
    <dbReference type="NCBI Taxonomy" id="43"/>
    <lineage>
        <taxon>Bacteria</taxon>
        <taxon>Pseudomonadati</taxon>
        <taxon>Myxococcota</taxon>
        <taxon>Myxococcia</taxon>
        <taxon>Myxococcales</taxon>
        <taxon>Cystobacterineae</taxon>
        <taxon>Archangiaceae</taxon>
        <taxon>Cystobacter</taxon>
    </lineage>
</organism>
<protein>
    <submittedName>
        <fullName evidence="5">3,7-dideoxy-D-threo-hepto-2, 6-diulosonate synthase</fullName>
    </submittedName>
</protein>
<name>A0A250JBJ7_9BACT</name>
<accession>A0A250JBJ7</accession>
<dbReference type="GO" id="GO:0016491">
    <property type="term" value="F:oxidoreductase activity"/>
    <property type="evidence" value="ECO:0007669"/>
    <property type="project" value="InterPro"/>
</dbReference>
<evidence type="ECO:0000256" key="1">
    <source>
        <dbReference type="ARBA" id="ARBA00022605"/>
    </source>
</evidence>
<dbReference type="Proteomes" id="UP000217257">
    <property type="component" value="Chromosome"/>
</dbReference>
<dbReference type="KEGG" id="cfus:CYFUS_006412"/>
<dbReference type="GO" id="GO:0003856">
    <property type="term" value="F:3-dehydroquinate synthase activity"/>
    <property type="evidence" value="ECO:0007669"/>
    <property type="project" value="InterPro"/>
</dbReference>